<comment type="catalytic activity">
    <reaction evidence="2 18 19">
        <text>(6R)-NADPHX = (6S)-NADPHX</text>
        <dbReference type="Rhea" id="RHEA:32227"/>
        <dbReference type="ChEBI" id="CHEBI:64076"/>
        <dbReference type="ChEBI" id="CHEBI:64077"/>
        <dbReference type="EC" id="5.1.99.6"/>
    </reaction>
</comment>
<evidence type="ECO:0000256" key="19">
    <source>
        <dbReference type="PIRNR" id="PIRNR017184"/>
    </source>
</evidence>
<dbReference type="PIRSF" id="PIRSF017184">
    <property type="entry name" value="Nnr"/>
    <property type="match status" value="1"/>
</dbReference>
<dbReference type="GO" id="GO:0110051">
    <property type="term" value="P:metabolite repair"/>
    <property type="evidence" value="ECO:0007669"/>
    <property type="project" value="TreeGrafter"/>
</dbReference>
<comment type="function">
    <text evidence="18">Catalyzes the epimerization of the S- and R-forms of NAD(P)HX, a damaged form of NAD(P)H that is a result of enzymatic or heat-dependent hydration. This is a prerequisite for the S-specific NAD(P)H-hydrate dehydratase to allow the repair of both epimers of NAD(P)HX.</text>
</comment>
<reference evidence="20 21" key="1">
    <citation type="submission" date="2016-07" db="EMBL/GenBank/DDBJ databases">
        <title>Multi-omics approach to identify versatile polysaccharide utilization systems of a marine flavobacterium Gramella flava.</title>
        <authorList>
            <person name="Tang K."/>
        </authorList>
    </citation>
    <scope>NUCLEOTIDE SEQUENCE [LARGE SCALE GENOMIC DNA]</scope>
    <source>
        <strain evidence="20 21">JLT2011</strain>
    </source>
</reference>
<dbReference type="PROSITE" id="PS51385">
    <property type="entry name" value="YJEF_N"/>
    <property type="match status" value="1"/>
</dbReference>
<evidence type="ECO:0000313" key="20">
    <source>
        <dbReference type="EMBL" id="APU69913.1"/>
    </source>
</evidence>
<dbReference type="CDD" id="cd01171">
    <property type="entry name" value="YXKO-related"/>
    <property type="match status" value="1"/>
</dbReference>
<comment type="similarity">
    <text evidence="17">Belongs to the NnrD/CARKD family.</text>
</comment>
<dbReference type="RefSeq" id="WP_083645502.1">
    <property type="nucleotide sequence ID" value="NZ_AMRU01000016.1"/>
</dbReference>
<dbReference type="GO" id="GO:0052855">
    <property type="term" value="F:ADP-dependent NAD(P)H-hydrate dehydratase activity"/>
    <property type="evidence" value="ECO:0007669"/>
    <property type="project" value="UniProtKB-UniRule"/>
</dbReference>
<evidence type="ECO:0000256" key="10">
    <source>
        <dbReference type="ARBA" id="ARBA00023027"/>
    </source>
</evidence>
<dbReference type="EC" id="4.2.1.136" evidence="19"/>
<evidence type="ECO:0000256" key="16">
    <source>
        <dbReference type="ARBA" id="ARBA00049209"/>
    </source>
</evidence>
<dbReference type="PROSITE" id="PS51383">
    <property type="entry name" value="YJEF_C_3"/>
    <property type="match status" value="1"/>
</dbReference>
<comment type="function">
    <text evidence="14 19">Bifunctional enzyme that catalyzes the epimerization of the S- and R-forms of NAD(P)HX and the dehydration of the S-form of NAD(P)HX at the expense of ADP, which is converted to AMP. This allows the repair of both epimers of NAD(P)HX, a damaged form of NAD(P)H that is a result of enzymatic or heat-dependent hydration.</text>
</comment>
<evidence type="ECO:0000256" key="2">
    <source>
        <dbReference type="ARBA" id="ARBA00000909"/>
    </source>
</evidence>
<dbReference type="GO" id="GO:0046496">
    <property type="term" value="P:nicotinamide nucleotide metabolic process"/>
    <property type="evidence" value="ECO:0007669"/>
    <property type="project" value="UniProtKB-UniRule"/>
</dbReference>
<feature type="binding site" evidence="18">
    <location>
        <position position="127"/>
    </location>
    <ligand>
        <name>K(+)</name>
        <dbReference type="ChEBI" id="CHEBI:29103"/>
    </ligand>
</feature>
<feature type="binding site" evidence="18">
    <location>
        <begin position="58"/>
        <end position="62"/>
    </location>
    <ligand>
        <name>(6S)-NADPHX</name>
        <dbReference type="ChEBI" id="CHEBI:64076"/>
    </ligand>
</feature>
<dbReference type="InterPro" id="IPR030677">
    <property type="entry name" value="Nnr"/>
</dbReference>
<keyword evidence="9 18" id="KW-0630">Potassium</keyword>
<evidence type="ECO:0000256" key="3">
    <source>
        <dbReference type="ARBA" id="ARBA00006001"/>
    </source>
</evidence>
<dbReference type="Pfam" id="PF03853">
    <property type="entry name" value="YjeF_N"/>
    <property type="match status" value="1"/>
</dbReference>
<dbReference type="GO" id="GO:0046872">
    <property type="term" value="F:metal ion binding"/>
    <property type="evidence" value="ECO:0007669"/>
    <property type="project" value="UniProtKB-UniRule"/>
</dbReference>
<dbReference type="SUPFAM" id="SSF53613">
    <property type="entry name" value="Ribokinase-like"/>
    <property type="match status" value="1"/>
</dbReference>
<organism evidence="20 21">
    <name type="scientific">Christiangramia flava JLT2011</name>
    <dbReference type="NCBI Taxonomy" id="1229726"/>
    <lineage>
        <taxon>Bacteria</taxon>
        <taxon>Pseudomonadati</taxon>
        <taxon>Bacteroidota</taxon>
        <taxon>Flavobacteriia</taxon>
        <taxon>Flavobacteriales</taxon>
        <taxon>Flavobacteriaceae</taxon>
        <taxon>Christiangramia</taxon>
    </lineage>
</organism>
<comment type="caution">
    <text evidence="17">Lacks conserved residue(s) required for the propagation of feature annotation.</text>
</comment>
<evidence type="ECO:0000256" key="1">
    <source>
        <dbReference type="ARBA" id="ARBA00000013"/>
    </source>
</evidence>
<feature type="binding site" evidence="18">
    <location>
        <position position="59"/>
    </location>
    <ligand>
        <name>K(+)</name>
        <dbReference type="ChEBI" id="CHEBI:29103"/>
    </ligand>
</feature>
<evidence type="ECO:0000256" key="7">
    <source>
        <dbReference type="ARBA" id="ARBA00022840"/>
    </source>
</evidence>
<keyword evidence="10 17" id="KW-0520">NAD</keyword>
<dbReference type="Proteomes" id="UP000186230">
    <property type="component" value="Chromosome"/>
</dbReference>
<accession>A0A1L7I9N8</accession>
<keyword evidence="13" id="KW-0511">Multifunctional enzyme</keyword>
<keyword evidence="8 17" id="KW-0521">NADP</keyword>
<dbReference type="STRING" id="1229726.GRFL_3189"/>
<feature type="binding site" evidence="17">
    <location>
        <begin position="410"/>
        <end position="414"/>
    </location>
    <ligand>
        <name>AMP</name>
        <dbReference type="ChEBI" id="CHEBI:456215"/>
    </ligand>
</feature>
<dbReference type="GO" id="GO:0052856">
    <property type="term" value="F:NAD(P)HX epimerase activity"/>
    <property type="evidence" value="ECO:0007669"/>
    <property type="project" value="UniProtKB-UniRule"/>
</dbReference>
<comment type="similarity">
    <text evidence="3 19">In the N-terminal section; belongs to the NnrE/AIBP family.</text>
</comment>
<evidence type="ECO:0000256" key="8">
    <source>
        <dbReference type="ARBA" id="ARBA00022857"/>
    </source>
</evidence>
<comment type="catalytic activity">
    <reaction evidence="16 17 19">
        <text>(6S)-NADPHX + ADP = AMP + phosphate + NADPH + H(+)</text>
        <dbReference type="Rhea" id="RHEA:32235"/>
        <dbReference type="ChEBI" id="CHEBI:15378"/>
        <dbReference type="ChEBI" id="CHEBI:43474"/>
        <dbReference type="ChEBI" id="CHEBI:57783"/>
        <dbReference type="ChEBI" id="CHEBI:64076"/>
        <dbReference type="ChEBI" id="CHEBI:456215"/>
        <dbReference type="ChEBI" id="CHEBI:456216"/>
        <dbReference type="EC" id="4.2.1.136"/>
    </reaction>
</comment>
<dbReference type="EC" id="5.1.99.6" evidence="19"/>
<dbReference type="Pfam" id="PF01256">
    <property type="entry name" value="Carb_kinase"/>
    <property type="match status" value="1"/>
</dbReference>
<dbReference type="NCBIfam" id="TIGR00196">
    <property type="entry name" value="yjeF_cterm"/>
    <property type="match status" value="1"/>
</dbReference>
<dbReference type="PANTHER" id="PTHR12592:SF0">
    <property type="entry name" value="ATP-DEPENDENT (S)-NAD(P)H-HYDRATE DEHYDRATASE"/>
    <property type="match status" value="1"/>
</dbReference>
<evidence type="ECO:0000256" key="11">
    <source>
        <dbReference type="ARBA" id="ARBA00023235"/>
    </source>
</evidence>
<feature type="binding site" evidence="18">
    <location>
        <begin position="131"/>
        <end position="137"/>
    </location>
    <ligand>
        <name>(6S)-NADPHX</name>
        <dbReference type="ChEBI" id="CHEBI:64076"/>
    </ligand>
</feature>
<evidence type="ECO:0000256" key="17">
    <source>
        <dbReference type="HAMAP-Rule" id="MF_01965"/>
    </source>
</evidence>
<dbReference type="HAMAP" id="MF_01965">
    <property type="entry name" value="NADHX_dehydratase"/>
    <property type="match status" value="1"/>
</dbReference>
<proteinExistence type="inferred from homology"/>
<feature type="binding site" evidence="18">
    <location>
        <position position="160"/>
    </location>
    <ligand>
        <name>(6S)-NADPHX</name>
        <dbReference type="ChEBI" id="CHEBI:64076"/>
    </ligand>
</feature>
<name>A0A1L7I9N8_9FLAO</name>
<dbReference type="InterPro" id="IPR004443">
    <property type="entry name" value="YjeF_N_dom"/>
</dbReference>
<dbReference type="Gene3D" id="3.40.50.10260">
    <property type="entry name" value="YjeF N-terminal domain"/>
    <property type="match status" value="1"/>
</dbReference>
<dbReference type="InterPro" id="IPR000631">
    <property type="entry name" value="CARKD"/>
</dbReference>
<evidence type="ECO:0000256" key="9">
    <source>
        <dbReference type="ARBA" id="ARBA00022958"/>
    </source>
</evidence>
<dbReference type="AlphaFoldDB" id="A0A1L7I9N8"/>
<comment type="function">
    <text evidence="17">Catalyzes the dehydration of the S-form of NAD(P)HX at the expense of ADP, which is converted to AMP. Together with NAD(P)HX epimerase, which catalyzes the epimerization of the S- and R-forms, the enzyme allows the repair of both epimers of NAD(P)HX, a damaged form of NAD(P)H that is a result of enzymatic or heat-dependent hydration.</text>
</comment>
<feature type="binding site" evidence="17">
    <location>
        <position position="324"/>
    </location>
    <ligand>
        <name>(6S)-NADPHX</name>
        <dbReference type="ChEBI" id="CHEBI:64076"/>
    </ligand>
</feature>
<feature type="binding site" evidence="17">
    <location>
        <position position="438"/>
    </location>
    <ligand>
        <name>AMP</name>
        <dbReference type="ChEBI" id="CHEBI:456215"/>
    </ligand>
</feature>
<comment type="similarity">
    <text evidence="18">Belongs to the NnrE/AIBP family.</text>
</comment>
<evidence type="ECO:0000256" key="18">
    <source>
        <dbReference type="HAMAP-Rule" id="MF_01966"/>
    </source>
</evidence>
<keyword evidence="7 17" id="KW-0067">ATP-binding</keyword>
<keyword evidence="21" id="KW-1185">Reference proteome</keyword>
<dbReference type="KEGG" id="gfl:GRFL_3189"/>
<keyword evidence="5 18" id="KW-0479">Metal-binding</keyword>
<dbReference type="EMBL" id="CP016359">
    <property type="protein sequence ID" value="APU69913.1"/>
    <property type="molecule type" value="Genomic_DNA"/>
</dbReference>
<gene>
    <name evidence="17" type="primary">nnrD</name>
    <name evidence="18" type="synonym">nnrE</name>
    <name evidence="20" type="ORF">GRFL_3189</name>
</gene>
<comment type="subunit">
    <text evidence="17">Homotetramer.</text>
</comment>
<dbReference type="HAMAP" id="MF_01966">
    <property type="entry name" value="NADHX_epimerase"/>
    <property type="match status" value="1"/>
</dbReference>
<dbReference type="OrthoDB" id="9806925at2"/>
<feature type="binding site" evidence="18">
    <location>
        <position position="163"/>
    </location>
    <ligand>
        <name>K(+)</name>
        <dbReference type="ChEBI" id="CHEBI:29103"/>
    </ligand>
</feature>
<evidence type="ECO:0000256" key="12">
    <source>
        <dbReference type="ARBA" id="ARBA00023239"/>
    </source>
</evidence>
<comment type="cofactor">
    <cofactor evidence="18 19">
        <name>K(+)</name>
        <dbReference type="ChEBI" id="CHEBI:29103"/>
    </cofactor>
    <text evidence="18 19">Binds 1 potassium ion per subunit.</text>
</comment>
<feature type="binding site" evidence="17">
    <location>
        <position position="375"/>
    </location>
    <ligand>
        <name>(6S)-NADPHX</name>
        <dbReference type="ChEBI" id="CHEBI:64076"/>
    </ligand>
</feature>
<evidence type="ECO:0000256" key="13">
    <source>
        <dbReference type="ARBA" id="ARBA00023268"/>
    </source>
</evidence>
<dbReference type="NCBIfam" id="TIGR00197">
    <property type="entry name" value="yjeF_nterm"/>
    <property type="match status" value="1"/>
</dbReference>
<evidence type="ECO:0000256" key="15">
    <source>
        <dbReference type="ARBA" id="ARBA00048238"/>
    </source>
</evidence>
<evidence type="ECO:0000256" key="14">
    <source>
        <dbReference type="ARBA" id="ARBA00025153"/>
    </source>
</evidence>
<evidence type="ECO:0000313" key="21">
    <source>
        <dbReference type="Proteomes" id="UP000186230"/>
    </source>
</evidence>
<dbReference type="InterPro" id="IPR017953">
    <property type="entry name" value="Carbohydrate_kinase_pred_CS"/>
</dbReference>
<keyword evidence="6 17" id="KW-0547">Nucleotide-binding</keyword>
<keyword evidence="11 18" id="KW-0413">Isomerase</keyword>
<dbReference type="GO" id="GO:0005524">
    <property type="term" value="F:ATP binding"/>
    <property type="evidence" value="ECO:0007669"/>
    <property type="project" value="UniProtKB-UniRule"/>
</dbReference>
<comment type="catalytic activity">
    <reaction evidence="1 18 19">
        <text>(6R)-NADHX = (6S)-NADHX</text>
        <dbReference type="Rhea" id="RHEA:32215"/>
        <dbReference type="ChEBI" id="CHEBI:64074"/>
        <dbReference type="ChEBI" id="CHEBI:64075"/>
        <dbReference type="EC" id="5.1.99.6"/>
    </reaction>
</comment>
<evidence type="ECO:0000256" key="6">
    <source>
        <dbReference type="ARBA" id="ARBA00022741"/>
    </source>
</evidence>
<dbReference type="PANTHER" id="PTHR12592">
    <property type="entry name" value="ATP-DEPENDENT (S)-NAD(P)H-HYDRATE DEHYDRATASE FAMILY MEMBER"/>
    <property type="match status" value="1"/>
</dbReference>
<dbReference type="InterPro" id="IPR029056">
    <property type="entry name" value="Ribokinase-like"/>
</dbReference>
<comment type="cofactor">
    <cofactor evidence="17">
        <name>Mg(2+)</name>
        <dbReference type="ChEBI" id="CHEBI:18420"/>
    </cofactor>
</comment>
<evidence type="ECO:0000256" key="4">
    <source>
        <dbReference type="ARBA" id="ARBA00009524"/>
    </source>
</evidence>
<comment type="catalytic activity">
    <reaction evidence="15 17 19">
        <text>(6S)-NADHX + ADP = AMP + phosphate + NADH + H(+)</text>
        <dbReference type="Rhea" id="RHEA:32223"/>
        <dbReference type="ChEBI" id="CHEBI:15378"/>
        <dbReference type="ChEBI" id="CHEBI:43474"/>
        <dbReference type="ChEBI" id="CHEBI:57945"/>
        <dbReference type="ChEBI" id="CHEBI:64074"/>
        <dbReference type="ChEBI" id="CHEBI:456215"/>
        <dbReference type="ChEBI" id="CHEBI:456216"/>
        <dbReference type="EC" id="4.2.1.136"/>
    </reaction>
</comment>
<protein>
    <recommendedName>
        <fullName evidence="19">Bifunctional NAD(P)H-hydrate repair enzyme</fullName>
    </recommendedName>
    <alternativeName>
        <fullName evidence="19">Nicotinamide nucleotide repair protein</fullName>
    </alternativeName>
    <domain>
        <recommendedName>
            <fullName evidence="19">ADP-dependent (S)-NAD(P)H-hydrate dehydratase</fullName>
            <ecNumber evidence="19">4.2.1.136</ecNumber>
        </recommendedName>
        <alternativeName>
            <fullName evidence="19">ADP-dependent NAD(P)HX dehydratase</fullName>
        </alternativeName>
    </domain>
    <domain>
        <recommendedName>
            <fullName evidence="19">NAD(P)H-hydrate epimerase</fullName>
            <ecNumber evidence="19">5.1.99.6</ecNumber>
        </recommendedName>
    </domain>
</protein>
<dbReference type="SUPFAM" id="SSF64153">
    <property type="entry name" value="YjeF N-terminal domain-like"/>
    <property type="match status" value="1"/>
</dbReference>
<comment type="similarity">
    <text evidence="4 19">In the C-terminal section; belongs to the NnrD/CARKD family.</text>
</comment>
<keyword evidence="12 17" id="KW-0456">Lyase</keyword>
<dbReference type="PROSITE" id="PS01050">
    <property type="entry name" value="YJEF_C_2"/>
    <property type="match status" value="1"/>
</dbReference>
<feature type="binding site" evidence="17">
    <location>
        <position position="439"/>
    </location>
    <ligand>
        <name>(6S)-NADPHX</name>
        <dbReference type="ChEBI" id="CHEBI:64076"/>
    </ligand>
</feature>
<sequence length="509" mass="55507">MKILSGKQISEADKYTIEHDGITSEELMERAGTLVFKQIHQRLQGAPIPIKIFCGIGNNGGDGLVIGRHLIQHGYDVKLYTVAYSDKRSEDFLKNYEKIKDITNDWPGLIKEVDDFPEISVGDFVIDAIFGVGLNRPIESWVAKLVTHINDSGAFTLAVDIPSGLFDDQPPQGSVIQANYTLTFGAPKLVFYLPDTMDYAGEVQVLDIGLNKRFIAGIDSRTYLIGKQEAPALYQPRNKNSHKGDYGNILIAGGSYGKIGSVLLSATAAMHTGSGLCTLYVPKCGYEIIQSSLPEAMVLTDENEQKLSDFPIDFEADTIGFGMGAGTENESITAFEKLLQNQKKPILVDADGLNMLSKKPELLKLLPENSVLTPHPGELKRLIGEWENDFEKLEKARNFSKKFNVILVIKGAYTFILQNEELFINTSGNPGMATAGSGDVLSGVITSLMGQNYQPVAASILGVFIHGLSGDLVASAQGYEGVTSGEMARNMGKAFQYLFQKEIKTGGKE</sequence>
<dbReference type="InterPro" id="IPR036652">
    <property type="entry name" value="YjeF_N_dom_sf"/>
</dbReference>
<dbReference type="Gene3D" id="3.40.1190.20">
    <property type="match status" value="1"/>
</dbReference>
<evidence type="ECO:0000256" key="5">
    <source>
        <dbReference type="ARBA" id="ARBA00022723"/>
    </source>
</evidence>